<dbReference type="InterPro" id="IPR002890">
    <property type="entry name" value="MG2"/>
</dbReference>
<feature type="domain" description="Complex 1 LYR protein" evidence="9">
    <location>
        <begin position="252"/>
        <end position="304"/>
    </location>
</feature>
<evidence type="ECO:0000256" key="6">
    <source>
        <dbReference type="ARBA" id="ARBA00025757"/>
    </source>
</evidence>
<dbReference type="Gene3D" id="2.60.40.1940">
    <property type="match status" value="1"/>
</dbReference>
<dbReference type="Pfam" id="PF05347">
    <property type="entry name" value="Complex1_LYR"/>
    <property type="match status" value="1"/>
</dbReference>
<keyword evidence="4" id="KW-0722">Serine protease inhibitor</keyword>
<comment type="caution">
    <text evidence="11">The sequence shown here is derived from an EMBL/GenBank/DDBJ whole genome shotgun (WGS) entry which is preliminary data.</text>
</comment>
<dbReference type="EMBL" id="RHFK02000004">
    <property type="protein sequence ID" value="TWW77814.1"/>
    <property type="molecule type" value="Genomic_DNA"/>
</dbReference>
<dbReference type="PANTHER" id="PTHR47061:SF1">
    <property type="entry name" value="LYR MOTIF-CONTAINING PROTEIN 9"/>
    <property type="match status" value="1"/>
</dbReference>
<dbReference type="AlphaFoldDB" id="A0A5C6PDD0"/>
<gene>
    <name evidence="11" type="ORF">D4764_12G0012040</name>
</gene>
<feature type="domain" description="Macroglobulin" evidence="10">
    <location>
        <begin position="142"/>
        <end position="193"/>
    </location>
</feature>
<dbReference type="InterPro" id="IPR052151">
    <property type="entry name" value="Complex_I_LYR"/>
</dbReference>
<evidence type="ECO:0000259" key="9">
    <source>
        <dbReference type="Pfam" id="PF05347"/>
    </source>
</evidence>
<dbReference type="Pfam" id="PF01835">
    <property type="entry name" value="MG2"/>
    <property type="match status" value="1"/>
</dbReference>
<accession>A0A5C6PDD0</accession>
<evidence type="ECO:0000313" key="11">
    <source>
        <dbReference type="EMBL" id="TWW77814.1"/>
    </source>
</evidence>
<evidence type="ECO:0000256" key="3">
    <source>
        <dbReference type="ARBA" id="ARBA00022729"/>
    </source>
</evidence>
<keyword evidence="2" id="KW-0646">Protease inhibitor</keyword>
<evidence type="ECO:0000256" key="4">
    <source>
        <dbReference type="ARBA" id="ARBA00022900"/>
    </source>
</evidence>
<name>A0A5C6PDD0_9TELE</name>
<dbReference type="InterPro" id="IPR008011">
    <property type="entry name" value="Complex1_LYR_dom"/>
</dbReference>
<dbReference type="InterPro" id="IPR041555">
    <property type="entry name" value="MG3"/>
</dbReference>
<feature type="domain" description="Macroglobulin" evidence="8">
    <location>
        <begin position="35"/>
        <end position="140"/>
    </location>
</feature>
<proteinExistence type="inferred from homology"/>
<dbReference type="InterPro" id="IPR045291">
    <property type="entry name" value="Complex1_LYR_LYRM9"/>
</dbReference>
<dbReference type="Proteomes" id="UP000324091">
    <property type="component" value="Chromosome 12"/>
</dbReference>
<comment type="similarity">
    <text evidence="1">Belongs to the protease inhibitor I39 (alpha-2-macroglobulin) family.</text>
</comment>
<dbReference type="Pfam" id="PF17791">
    <property type="entry name" value="MG3"/>
    <property type="match status" value="1"/>
</dbReference>
<evidence type="ECO:0000256" key="2">
    <source>
        <dbReference type="ARBA" id="ARBA00022690"/>
    </source>
</evidence>
<sequence>MSKSKVHNLIVTVRGAQFSLTESRKILIKYYPLKSFVQTDKPIYLPGQTVHFRVVTLDTKLRPAKGLYDVIELLVRKTEILTLIVLHPHPQQNRIGQWLNATSNGAILQLSYSLNSEVREGWYTISVWMKGNQVNKRFKVEKYVLPKFKVSLQVPNEVSVGKEELEMDVCAKYTYGQPVPGMVNIEICRRPRSYLTDQIPGLCFKEAKQGATLRYQSVGVKTAVLGRKGRNCGISSLRGGMSPLVGAELIQTPVQLYRYLLRCCRLLPTPAVQQHYRHAIRQSYNSHSDEDDPERIHMIIQRAIVDADWILDKYAKKK</sequence>
<evidence type="ECO:0000313" key="12">
    <source>
        <dbReference type="Proteomes" id="UP000324091"/>
    </source>
</evidence>
<keyword evidence="12" id="KW-1185">Reference proteome</keyword>
<organism evidence="11 12">
    <name type="scientific">Takifugu flavidus</name>
    <name type="common">sansaifugu</name>
    <dbReference type="NCBI Taxonomy" id="433684"/>
    <lineage>
        <taxon>Eukaryota</taxon>
        <taxon>Metazoa</taxon>
        <taxon>Chordata</taxon>
        <taxon>Craniata</taxon>
        <taxon>Vertebrata</taxon>
        <taxon>Euteleostomi</taxon>
        <taxon>Actinopterygii</taxon>
        <taxon>Neopterygii</taxon>
        <taxon>Teleostei</taxon>
        <taxon>Neoteleostei</taxon>
        <taxon>Acanthomorphata</taxon>
        <taxon>Eupercaria</taxon>
        <taxon>Tetraodontiformes</taxon>
        <taxon>Tetradontoidea</taxon>
        <taxon>Tetraodontidae</taxon>
        <taxon>Takifugu</taxon>
    </lineage>
</organism>
<keyword evidence="5" id="KW-0325">Glycoprotein</keyword>
<evidence type="ECO:0000256" key="1">
    <source>
        <dbReference type="ARBA" id="ARBA00010952"/>
    </source>
</evidence>
<dbReference type="FunFam" id="2.60.40.1930:FF:000001">
    <property type="entry name" value="CD109 isoform 3"/>
    <property type="match status" value="1"/>
</dbReference>
<dbReference type="CDD" id="cd20269">
    <property type="entry name" value="Complex1_LYR_LYRM9"/>
    <property type="match status" value="1"/>
</dbReference>
<dbReference type="Gene3D" id="2.60.40.1930">
    <property type="match status" value="1"/>
</dbReference>
<protein>
    <recommendedName>
        <fullName evidence="7">LYR motif-containing protein 9</fullName>
    </recommendedName>
</protein>
<reference evidence="11 12" key="1">
    <citation type="submission" date="2019-04" db="EMBL/GenBank/DDBJ databases">
        <title>Chromosome genome assembly for Takifugu flavidus.</title>
        <authorList>
            <person name="Xiao S."/>
        </authorList>
    </citation>
    <scope>NUCLEOTIDE SEQUENCE [LARGE SCALE GENOMIC DNA]</scope>
    <source>
        <strain evidence="11">HTHZ2018</strain>
        <tissue evidence="11">Muscle</tissue>
    </source>
</reference>
<dbReference type="PANTHER" id="PTHR47061">
    <property type="entry name" value="LYR MOTIF-CONTAINING PROTEIN 9"/>
    <property type="match status" value="1"/>
</dbReference>
<dbReference type="GO" id="GO:0004867">
    <property type="term" value="F:serine-type endopeptidase inhibitor activity"/>
    <property type="evidence" value="ECO:0007669"/>
    <property type="project" value="UniProtKB-KW"/>
</dbReference>
<evidence type="ECO:0000259" key="10">
    <source>
        <dbReference type="Pfam" id="PF17791"/>
    </source>
</evidence>
<keyword evidence="3" id="KW-0732">Signal</keyword>
<comment type="similarity">
    <text evidence="6">Belongs to the complex I LYR family. LYRM9 subfamily.</text>
</comment>
<evidence type="ECO:0000259" key="8">
    <source>
        <dbReference type="Pfam" id="PF01835"/>
    </source>
</evidence>
<evidence type="ECO:0000256" key="5">
    <source>
        <dbReference type="ARBA" id="ARBA00023180"/>
    </source>
</evidence>
<evidence type="ECO:0000256" key="7">
    <source>
        <dbReference type="ARBA" id="ARBA00026234"/>
    </source>
</evidence>